<accession>A0A1X6NE00</accession>
<dbReference type="InterPro" id="IPR029058">
    <property type="entry name" value="AB_hydrolase_fold"/>
</dbReference>
<dbReference type="Gene3D" id="3.40.50.1820">
    <property type="entry name" value="alpha/beta hydrolase"/>
    <property type="match status" value="1"/>
</dbReference>
<dbReference type="AlphaFoldDB" id="A0A1X6NE00"/>
<evidence type="ECO:0000256" key="1">
    <source>
        <dbReference type="ARBA" id="ARBA00022801"/>
    </source>
</evidence>
<evidence type="ECO:0000313" key="3">
    <source>
        <dbReference type="EMBL" id="OSX66740.1"/>
    </source>
</evidence>
<dbReference type="Pfam" id="PF07859">
    <property type="entry name" value="Abhydrolase_3"/>
    <property type="match status" value="1"/>
</dbReference>
<dbReference type="EMBL" id="KZ110592">
    <property type="protein sequence ID" value="OSX66740.1"/>
    <property type="molecule type" value="Genomic_DNA"/>
</dbReference>
<organism evidence="3 4">
    <name type="scientific">Postia placenta MAD-698-R-SB12</name>
    <dbReference type="NCBI Taxonomy" id="670580"/>
    <lineage>
        <taxon>Eukaryota</taxon>
        <taxon>Fungi</taxon>
        <taxon>Dikarya</taxon>
        <taxon>Basidiomycota</taxon>
        <taxon>Agaricomycotina</taxon>
        <taxon>Agaricomycetes</taxon>
        <taxon>Polyporales</taxon>
        <taxon>Adustoporiaceae</taxon>
        <taxon>Rhodonia</taxon>
    </lineage>
</organism>
<dbReference type="SUPFAM" id="SSF53474">
    <property type="entry name" value="alpha/beta-Hydrolases"/>
    <property type="match status" value="1"/>
</dbReference>
<dbReference type="Proteomes" id="UP000194127">
    <property type="component" value="Unassembled WGS sequence"/>
</dbReference>
<reference evidence="3 4" key="1">
    <citation type="submission" date="2017-04" db="EMBL/GenBank/DDBJ databases">
        <title>Genome Sequence of the Model Brown-Rot Fungus Postia placenta SB12.</title>
        <authorList>
            <consortium name="DOE Joint Genome Institute"/>
            <person name="Gaskell J."/>
            <person name="Kersten P."/>
            <person name="Larrondo L.F."/>
            <person name="Canessa P."/>
            <person name="Martinez D."/>
            <person name="Hibbett D."/>
            <person name="Schmoll M."/>
            <person name="Kubicek C.P."/>
            <person name="Martinez A.T."/>
            <person name="Yadav J."/>
            <person name="Master E."/>
            <person name="Magnuson J.K."/>
            <person name="James T."/>
            <person name="Yaver D."/>
            <person name="Berka R."/>
            <person name="Labutti K."/>
            <person name="Lipzen A."/>
            <person name="Aerts A."/>
            <person name="Barry K."/>
            <person name="Henrissat B."/>
            <person name="Blanchette R."/>
            <person name="Grigoriev I."/>
            <person name="Cullen D."/>
        </authorList>
    </citation>
    <scope>NUCLEOTIDE SEQUENCE [LARGE SCALE GENOMIC DNA]</scope>
    <source>
        <strain evidence="3 4">MAD-698-R-SB12</strain>
    </source>
</reference>
<keyword evidence="4" id="KW-1185">Reference proteome</keyword>
<dbReference type="OrthoDB" id="2152029at2759"/>
<gene>
    <name evidence="3" type="ORF">POSPLADRAFT_1131642</name>
</gene>
<feature type="domain" description="Alpha/beta hydrolase fold-3" evidence="2">
    <location>
        <begin position="333"/>
        <end position="571"/>
    </location>
</feature>
<evidence type="ECO:0000313" key="4">
    <source>
        <dbReference type="Proteomes" id="UP000194127"/>
    </source>
</evidence>
<dbReference type="PANTHER" id="PTHR48081">
    <property type="entry name" value="AB HYDROLASE SUPERFAMILY PROTEIN C4A8.06C"/>
    <property type="match status" value="1"/>
</dbReference>
<dbReference type="RefSeq" id="XP_024343534.1">
    <property type="nucleotide sequence ID" value="XM_024484114.1"/>
</dbReference>
<dbReference type="GeneID" id="36329063"/>
<dbReference type="GO" id="GO:0016787">
    <property type="term" value="F:hydrolase activity"/>
    <property type="evidence" value="ECO:0007669"/>
    <property type="project" value="UniProtKB-KW"/>
</dbReference>
<name>A0A1X6NE00_9APHY</name>
<proteinExistence type="predicted"/>
<dbReference type="InterPro" id="IPR050300">
    <property type="entry name" value="GDXG_lipolytic_enzyme"/>
</dbReference>
<evidence type="ECO:0000259" key="2">
    <source>
        <dbReference type="Pfam" id="PF07859"/>
    </source>
</evidence>
<dbReference type="STRING" id="670580.A0A1X6NE00"/>
<sequence>MLPVTTSIPAEQESGSPYVKNAWHGSPARYQARLETVSPTAREWNTTEHNTVVDKWGHMICQTTWREATVITRYHLTLPPPCPGRLRSRFRKWTTAYFTSTITLWDNAYLYLSGASQCTFLCMELHLDTMQFVSRLSLYGHPPHVLTRFIKAAITNGTENHHNLVFDVLLRRRCVIYNDMNGIDGSYSSIKMVYELRRQPFRGIYITIQLLQTYLIRMPIWALLSLPKFLRPRPSWSVFKTFITNYARVWSDIGPIAARVGPSEKWPDYRAIPDTPGIKSIWLEPTPQLLIGDVARWAEEADVRPTRIPGYWYDKEGTDTPVGAPPEAGEKVILYLHGGCFIAQSAHPDNMMGHCLREVLRHSPAKRGFAVEHRLVGLAPYTNPFPAALLDNLAGYHYLVDIVGYAPDNIIFLGDSAGGAHVLALARYIVDNITELSTLMRLPQTPPSNSMILLSPWCDLGTSHETPGSSALTFTFDFLPDLRSGLMRAARLGYAHAFPPGAAETNPYISPASRHPDCHASFKGFPRTFIDVGGAERFRDMGYTLADKMRKDLGAENVVFREGTDAVHCYIHSPLETEEAAKMLKAVEAFLE</sequence>
<protein>
    <recommendedName>
        <fullName evidence="2">Alpha/beta hydrolase fold-3 domain-containing protein</fullName>
    </recommendedName>
</protein>
<dbReference type="PANTHER" id="PTHR48081:SF31">
    <property type="entry name" value="STERYL ACETYL HYDROLASE MUG81-RELATED"/>
    <property type="match status" value="1"/>
</dbReference>
<dbReference type="InterPro" id="IPR013094">
    <property type="entry name" value="AB_hydrolase_3"/>
</dbReference>
<keyword evidence="1" id="KW-0378">Hydrolase</keyword>